<dbReference type="HAMAP" id="MF_00165">
    <property type="entry name" value="Thymidylate_kinase"/>
    <property type="match status" value="1"/>
</dbReference>
<dbReference type="PANTHER" id="PTHR10344">
    <property type="entry name" value="THYMIDYLATE KINASE"/>
    <property type="match status" value="1"/>
</dbReference>
<evidence type="ECO:0000256" key="4">
    <source>
        <dbReference type="ARBA" id="ARBA00022679"/>
    </source>
</evidence>
<dbReference type="AlphaFoldDB" id="A0A9J6QJ80"/>
<dbReference type="InterPro" id="IPR027417">
    <property type="entry name" value="P-loop_NTPase"/>
</dbReference>
<dbReference type="RefSeq" id="WP_253020190.1">
    <property type="nucleotide sequence ID" value="NZ_JAJAGH010000019.1"/>
</dbReference>
<evidence type="ECO:0000256" key="3">
    <source>
        <dbReference type="ARBA" id="ARBA00017144"/>
    </source>
</evidence>
<keyword evidence="14" id="KW-1185">Reference proteome</keyword>
<evidence type="ECO:0000256" key="11">
    <source>
        <dbReference type="HAMAP-Rule" id="MF_00165"/>
    </source>
</evidence>
<dbReference type="CDD" id="cd01672">
    <property type="entry name" value="TMPK"/>
    <property type="match status" value="1"/>
</dbReference>
<protein>
    <recommendedName>
        <fullName evidence="3 11">Thymidylate kinase</fullName>
        <ecNumber evidence="2 11">2.7.4.9</ecNumber>
    </recommendedName>
    <alternativeName>
        <fullName evidence="11">dTMP kinase</fullName>
    </alternativeName>
</protein>
<dbReference type="EC" id="2.7.4.9" evidence="2 11"/>
<dbReference type="NCBIfam" id="TIGR00041">
    <property type="entry name" value="DTMP_kinase"/>
    <property type="match status" value="1"/>
</dbReference>
<evidence type="ECO:0000256" key="9">
    <source>
        <dbReference type="ARBA" id="ARBA00048743"/>
    </source>
</evidence>
<keyword evidence="7 11" id="KW-0418">Kinase</keyword>
<dbReference type="GO" id="GO:0004798">
    <property type="term" value="F:dTMP kinase activity"/>
    <property type="evidence" value="ECO:0007669"/>
    <property type="project" value="UniProtKB-UniRule"/>
</dbReference>
<evidence type="ECO:0000256" key="8">
    <source>
        <dbReference type="ARBA" id="ARBA00022840"/>
    </source>
</evidence>
<dbReference type="GO" id="GO:0005524">
    <property type="term" value="F:ATP binding"/>
    <property type="evidence" value="ECO:0007669"/>
    <property type="project" value="UniProtKB-UniRule"/>
</dbReference>
<keyword evidence="4 11" id="KW-0808">Transferase</keyword>
<dbReference type="InterPro" id="IPR018095">
    <property type="entry name" value="Thymidylate_kin_CS"/>
</dbReference>
<comment type="function">
    <text evidence="10 11">Phosphorylation of dTMP to form dTDP in both de novo and salvage pathways of dTTP synthesis.</text>
</comment>
<evidence type="ECO:0000313" key="14">
    <source>
        <dbReference type="Proteomes" id="UP001065549"/>
    </source>
</evidence>
<comment type="similarity">
    <text evidence="1 11">Belongs to the thymidylate kinase family.</text>
</comment>
<name>A0A9J6QJ80_9FIRM</name>
<proteinExistence type="inferred from homology"/>
<dbReference type="GO" id="GO:0006235">
    <property type="term" value="P:dTTP biosynthetic process"/>
    <property type="evidence" value="ECO:0007669"/>
    <property type="project" value="UniProtKB-UniRule"/>
</dbReference>
<evidence type="ECO:0000256" key="6">
    <source>
        <dbReference type="ARBA" id="ARBA00022741"/>
    </source>
</evidence>
<dbReference type="GO" id="GO:0005829">
    <property type="term" value="C:cytosol"/>
    <property type="evidence" value="ECO:0007669"/>
    <property type="project" value="TreeGrafter"/>
</dbReference>
<organism evidence="13 14">
    <name type="scientific">Hominibacterium faecale</name>
    <dbReference type="NCBI Taxonomy" id="2839743"/>
    <lineage>
        <taxon>Bacteria</taxon>
        <taxon>Bacillati</taxon>
        <taxon>Bacillota</taxon>
        <taxon>Clostridia</taxon>
        <taxon>Peptostreptococcales</taxon>
        <taxon>Anaerovoracaceae</taxon>
        <taxon>Hominibacterium</taxon>
    </lineage>
</organism>
<comment type="caution">
    <text evidence="13">The sequence shown here is derived from an EMBL/GenBank/DDBJ whole genome shotgun (WGS) entry which is preliminary data.</text>
</comment>
<gene>
    <name evidence="11 13" type="primary">tmk</name>
    <name evidence="13" type="ORF">OBO34_04150</name>
</gene>
<dbReference type="InterPro" id="IPR018094">
    <property type="entry name" value="Thymidylate_kinase"/>
</dbReference>
<dbReference type="EMBL" id="JAOSHN010000002">
    <property type="protein sequence ID" value="MCU7377544.1"/>
    <property type="molecule type" value="Genomic_DNA"/>
</dbReference>
<dbReference type="GO" id="GO:0006233">
    <property type="term" value="P:dTDP biosynthetic process"/>
    <property type="evidence" value="ECO:0007669"/>
    <property type="project" value="InterPro"/>
</dbReference>
<dbReference type="PANTHER" id="PTHR10344:SF4">
    <property type="entry name" value="UMP-CMP KINASE 2, MITOCHONDRIAL"/>
    <property type="match status" value="1"/>
</dbReference>
<evidence type="ECO:0000256" key="1">
    <source>
        <dbReference type="ARBA" id="ARBA00009776"/>
    </source>
</evidence>
<dbReference type="Proteomes" id="UP001065549">
    <property type="component" value="Unassembled WGS sequence"/>
</dbReference>
<evidence type="ECO:0000256" key="5">
    <source>
        <dbReference type="ARBA" id="ARBA00022727"/>
    </source>
</evidence>
<feature type="domain" description="Thymidylate kinase-like" evidence="12">
    <location>
        <begin position="9"/>
        <end position="196"/>
    </location>
</feature>
<evidence type="ECO:0000256" key="2">
    <source>
        <dbReference type="ARBA" id="ARBA00012980"/>
    </source>
</evidence>
<dbReference type="Pfam" id="PF02223">
    <property type="entry name" value="Thymidylate_kin"/>
    <property type="match status" value="1"/>
</dbReference>
<sequence length="205" mass="23199">MKNGLFITLEGPDGSGKSTQIERIRTFFKQRGEKVILTREPGGTPISEKIRTIILDKENRDMDAMTEAMLYAASRAQHVAQVIRPALERGEHVICDRFIDSSIAYQGYGRDLGDCVSIINAYAVRDCIPDITFLLKIDPSIGKGRIEQEAEDRIEMEALDFHNRVYEGYEELELQFPSRIVGIDASRDVEAISGEILEHIERLLK</sequence>
<dbReference type="PROSITE" id="PS01331">
    <property type="entry name" value="THYMIDYLATE_KINASE"/>
    <property type="match status" value="1"/>
</dbReference>
<dbReference type="Gene3D" id="3.40.50.300">
    <property type="entry name" value="P-loop containing nucleotide triphosphate hydrolases"/>
    <property type="match status" value="1"/>
</dbReference>
<dbReference type="InterPro" id="IPR039430">
    <property type="entry name" value="Thymidylate_kin-like_dom"/>
</dbReference>
<dbReference type="SUPFAM" id="SSF52540">
    <property type="entry name" value="P-loop containing nucleoside triphosphate hydrolases"/>
    <property type="match status" value="1"/>
</dbReference>
<evidence type="ECO:0000313" key="13">
    <source>
        <dbReference type="EMBL" id="MCU7377544.1"/>
    </source>
</evidence>
<dbReference type="GO" id="GO:0006227">
    <property type="term" value="P:dUDP biosynthetic process"/>
    <property type="evidence" value="ECO:0007669"/>
    <property type="project" value="TreeGrafter"/>
</dbReference>
<comment type="catalytic activity">
    <reaction evidence="9 11">
        <text>dTMP + ATP = dTDP + ADP</text>
        <dbReference type="Rhea" id="RHEA:13517"/>
        <dbReference type="ChEBI" id="CHEBI:30616"/>
        <dbReference type="ChEBI" id="CHEBI:58369"/>
        <dbReference type="ChEBI" id="CHEBI:63528"/>
        <dbReference type="ChEBI" id="CHEBI:456216"/>
        <dbReference type="EC" id="2.7.4.9"/>
    </reaction>
</comment>
<feature type="binding site" evidence="11">
    <location>
        <begin position="11"/>
        <end position="18"/>
    </location>
    <ligand>
        <name>ATP</name>
        <dbReference type="ChEBI" id="CHEBI:30616"/>
    </ligand>
</feature>
<accession>A0A9J6QJ80</accession>
<keyword evidence="6 11" id="KW-0547">Nucleotide-binding</keyword>
<dbReference type="FunFam" id="3.40.50.300:FF:000225">
    <property type="entry name" value="Thymidylate kinase"/>
    <property type="match status" value="1"/>
</dbReference>
<reference evidence="13" key="1">
    <citation type="submission" date="2022-09" db="EMBL/GenBank/DDBJ databases">
        <title>Culturomic study of gut microbiota in children with autism spectrum disorder.</title>
        <authorList>
            <person name="Efimov B.A."/>
            <person name="Chaplin A.V."/>
            <person name="Sokolova S.R."/>
            <person name="Pikina A.P."/>
            <person name="Korzhanova M."/>
            <person name="Belova V."/>
            <person name="Korostin D."/>
        </authorList>
    </citation>
    <scope>NUCLEOTIDE SEQUENCE</scope>
    <source>
        <strain evidence="13">ASD5510</strain>
    </source>
</reference>
<keyword evidence="8 11" id="KW-0067">ATP-binding</keyword>
<evidence type="ECO:0000256" key="10">
    <source>
        <dbReference type="ARBA" id="ARBA00057735"/>
    </source>
</evidence>
<evidence type="ECO:0000256" key="7">
    <source>
        <dbReference type="ARBA" id="ARBA00022777"/>
    </source>
</evidence>
<evidence type="ECO:0000259" key="12">
    <source>
        <dbReference type="Pfam" id="PF02223"/>
    </source>
</evidence>
<keyword evidence="5 11" id="KW-0545">Nucleotide biosynthesis</keyword>